<dbReference type="AlphaFoldDB" id="X0YGK7"/>
<sequence length="68" mass="7681">MQDEATKMPERSSGREITPSLTEALKAQRNKAEAELAELNETIKLIESQPEIQKVLDALSRLGKLKRF</sequence>
<organism evidence="3">
    <name type="scientific">marine sediment metagenome</name>
    <dbReference type="NCBI Taxonomy" id="412755"/>
    <lineage>
        <taxon>unclassified sequences</taxon>
        <taxon>metagenomes</taxon>
        <taxon>ecological metagenomes</taxon>
    </lineage>
</organism>
<feature type="coiled-coil region" evidence="1">
    <location>
        <begin position="22"/>
        <end position="49"/>
    </location>
</feature>
<proteinExistence type="predicted"/>
<name>X0YGK7_9ZZZZ</name>
<gene>
    <name evidence="3" type="ORF">S01H4_13423</name>
</gene>
<reference evidence="3" key="1">
    <citation type="journal article" date="2014" name="Front. Microbiol.">
        <title>High frequency of phylogenetically diverse reductive dehalogenase-homologous genes in deep subseafloor sedimentary metagenomes.</title>
        <authorList>
            <person name="Kawai M."/>
            <person name="Futagami T."/>
            <person name="Toyoda A."/>
            <person name="Takaki Y."/>
            <person name="Nishi S."/>
            <person name="Hori S."/>
            <person name="Arai W."/>
            <person name="Tsubouchi T."/>
            <person name="Morono Y."/>
            <person name="Uchiyama I."/>
            <person name="Ito T."/>
            <person name="Fujiyama A."/>
            <person name="Inagaki F."/>
            <person name="Takami H."/>
        </authorList>
    </citation>
    <scope>NUCLEOTIDE SEQUENCE</scope>
    <source>
        <strain evidence="3">Expedition CK06-06</strain>
    </source>
</reference>
<protein>
    <submittedName>
        <fullName evidence="3">Uncharacterized protein</fullName>
    </submittedName>
</protein>
<evidence type="ECO:0000256" key="2">
    <source>
        <dbReference type="SAM" id="MobiDB-lite"/>
    </source>
</evidence>
<dbReference type="EMBL" id="BART01005916">
    <property type="protein sequence ID" value="GAG55139.1"/>
    <property type="molecule type" value="Genomic_DNA"/>
</dbReference>
<accession>X0YGK7</accession>
<evidence type="ECO:0000256" key="1">
    <source>
        <dbReference type="SAM" id="Coils"/>
    </source>
</evidence>
<comment type="caution">
    <text evidence="3">The sequence shown here is derived from an EMBL/GenBank/DDBJ whole genome shotgun (WGS) entry which is preliminary data.</text>
</comment>
<feature type="compositionally biased region" description="Basic and acidic residues" evidence="2">
    <location>
        <begin position="1"/>
        <end position="14"/>
    </location>
</feature>
<evidence type="ECO:0000313" key="3">
    <source>
        <dbReference type="EMBL" id="GAG55139.1"/>
    </source>
</evidence>
<keyword evidence="1" id="KW-0175">Coiled coil</keyword>
<feature type="region of interest" description="Disordered" evidence="2">
    <location>
        <begin position="1"/>
        <end position="20"/>
    </location>
</feature>